<evidence type="ECO:0000313" key="8">
    <source>
        <dbReference type="Proteomes" id="UP001206788"/>
    </source>
</evidence>
<dbReference type="InterPro" id="IPR011761">
    <property type="entry name" value="ATP-grasp"/>
</dbReference>
<keyword evidence="8" id="KW-1185">Reference proteome</keyword>
<feature type="binding site" evidence="4">
    <location>
        <position position="182"/>
    </location>
    <ligand>
        <name>ATP</name>
        <dbReference type="ChEBI" id="CHEBI:30616"/>
    </ligand>
</feature>
<dbReference type="RefSeq" id="WP_259414861.1">
    <property type="nucleotide sequence ID" value="NZ_JANWGH010000002.1"/>
</dbReference>
<dbReference type="InterPro" id="IPR011054">
    <property type="entry name" value="Rudment_hybrid_motif"/>
</dbReference>
<dbReference type="Pfam" id="PF17769">
    <property type="entry name" value="PurK_C"/>
    <property type="match status" value="1"/>
</dbReference>
<dbReference type="PANTHER" id="PTHR11609:SF5">
    <property type="entry name" value="PHOSPHORIBOSYLAMINOIMIDAZOLE CARBOXYLASE"/>
    <property type="match status" value="1"/>
</dbReference>
<keyword evidence="1 4" id="KW-0547">Nucleotide-binding</keyword>
<feature type="binding site" evidence="4">
    <location>
        <position position="143"/>
    </location>
    <ligand>
        <name>ATP</name>
        <dbReference type="ChEBI" id="CHEBI:30616"/>
    </ligand>
</feature>
<comment type="function">
    <text evidence="5">Catalyzes the ATP-dependent conversion of 5-aminoimidazole ribonucleotide (AIR) and HCO(3)- to N5-carboxyaminoimidazole ribonucleotide (N5-CAIR).</text>
</comment>
<keyword evidence="2 4" id="KW-0658">Purine biosynthesis</keyword>
<dbReference type="Pfam" id="PF02222">
    <property type="entry name" value="ATP-grasp"/>
    <property type="match status" value="1"/>
</dbReference>
<dbReference type="SUPFAM" id="SSF56059">
    <property type="entry name" value="Glutathione synthetase ATP-binding domain-like"/>
    <property type="match status" value="1"/>
</dbReference>
<dbReference type="GO" id="GO:0034028">
    <property type="term" value="F:5-(carboxyamino)imidazole ribonucleotide synthase activity"/>
    <property type="evidence" value="ECO:0007669"/>
    <property type="project" value="UniProtKB-EC"/>
</dbReference>
<comment type="caution">
    <text evidence="7">The sequence shown here is derived from an EMBL/GenBank/DDBJ whole genome shotgun (WGS) entry which is preliminary data.</text>
</comment>
<dbReference type="InterPro" id="IPR054350">
    <property type="entry name" value="PurT/PurK_preATP-grasp"/>
</dbReference>
<comment type="function">
    <text evidence="4">Catalyzes the ATP-dependent conversion of 5-aminoimidazole ribonucleotide (AIR) and HCO(3)(-) to N5-carboxyaminoimidazole ribonucleotide (N5-CAIR).</text>
</comment>
<dbReference type="PANTHER" id="PTHR11609">
    <property type="entry name" value="PURINE BIOSYNTHESIS PROTEIN 6/7, PUR6/7"/>
    <property type="match status" value="1"/>
</dbReference>
<keyword evidence="3 4" id="KW-0067">ATP-binding</keyword>
<dbReference type="SUPFAM" id="SSF51246">
    <property type="entry name" value="Rudiment single hybrid motif"/>
    <property type="match status" value="1"/>
</dbReference>
<evidence type="ECO:0000256" key="4">
    <source>
        <dbReference type="HAMAP-Rule" id="MF_01928"/>
    </source>
</evidence>
<evidence type="ECO:0000256" key="5">
    <source>
        <dbReference type="RuleBase" id="RU361200"/>
    </source>
</evidence>
<protein>
    <recommendedName>
        <fullName evidence="4 5">N5-carboxyaminoimidazole ribonucleotide synthase</fullName>
        <shortName evidence="4 5">N5-CAIR synthase</shortName>
        <ecNumber evidence="4 5">6.3.4.18</ecNumber>
    </recommendedName>
    <alternativeName>
        <fullName evidence="4 5">5-(carboxyamino)imidazole ribonucleotide synthetase</fullName>
    </alternativeName>
</protein>
<dbReference type="Gene3D" id="3.30.1490.20">
    <property type="entry name" value="ATP-grasp fold, A domain"/>
    <property type="match status" value="1"/>
</dbReference>
<evidence type="ECO:0000259" key="6">
    <source>
        <dbReference type="PROSITE" id="PS50975"/>
    </source>
</evidence>
<dbReference type="EMBL" id="JANWGH010000002">
    <property type="protein sequence ID" value="MCS5491204.1"/>
    <property type="molecule type" value="Genomic_DNA"/>
</dbReference>
<dbReference type="InterPro" id="IPR016185">
    <property type="entry name" value="PreATP-grasp_dom_sf"/>
</dbReference>
<dbReference type="NCBIfam" id="NF004679">
    <property type="entry name" value="PRK06019.1-5"/>
    <property type="match status" value="1"/>
</dbReference>
<comment type="caution">
    <text evidence="4">Lacks conserved residue(s) required for the propagation of feature annotation.</text>
</comment>
<sequence>MSQKNQILGVLGGGQLGRMLIQSAINYNQDIHILDPDPNAPCKDLAQKFVTGSLRDFDTVYQFGKGCDVISIEIENVNTEALEQLQKEGKRVFPQPEIIRLIQDKREQKQFYRDHGIPTAEFVLTEDKEEVKQNLDFLPAVNKLGREGYDGRGVQILRDESDLGKAFDAPGLLEKLIDFDKEIAVTVARNSKGDLVAYPAVECAFHPTANLVEFLFAPASISPEIEKKAQEIAREVILKLDMVGILAVEMFVTKDGEVLVNEIAPRPHNSGHHTIEANYTSQFEQHLRSVMNWPLGDTSLRCPAAMINLLGEGGYQGEAYVEGMEEAVSEKGVYIHLYGKKLTKPFRKMGHVTVLDEDVDNLKKRAHYIKNLIKIKA</sequence>
<dbReference type="Pfam" id="PF22660">
    <property type="entry name" value="RS_preATP-grasp-like"/>
    <property type="match status" value="1"/>
</dbReference>
<dbReference type="InterPro" id="IPR013815">
    <property type="entry name" value="ATP_grasp_subdomain_1"/>
</dbReference>
<name>A0ABT2G7M8_9BACT</name>
<dbReference type="EC" id="6.3.4.18" evidence="4 5"/>
<feature type="binding site" evidence="4">
    <location>
        <begin position="261"/>
        <end position="262"/>
    </location>
    <ligand>
        <name>ATP</name>
        <dbReference type="ChEBI" id="CHEBI:30616"/>
    </ligand>
</feature>
<dbReference type="NCBIfam" id="TIGR01161">
    <property type="entry name" value="purK"/>
    <property type="match status" value="1"/>
</dbReference>
<gene>
    <name evidence="4 5" type="primary">purK</name>
    <name evidence="7" type="ORF">NY014_12225</name>
</gene>
<feature type="binding site" evidence="4">
    <location>
        <position position="105"/>
    </location>
    <ligand>
        <name>ATP</name>
        <dbReference type="ChEBI" id="CHEBI:30616"/>
    </ligand>
</feature>
<reference evidence="7 8" key="1">
    <citation type="submission" date="2022-08" db="EMBL/GenBank/DDBJ databases">
        <title>Algoriphagus sp. CAU 1643 isolated from mud.</title>
        <authorList>
            <person name="Kim W."/>
        </authorList>
    </citation>
    <scope>NUCLEOTIDE SEQUENCE [LARGE SCALE GENOMIC DNA]</scope>
    <source>
        <strain evidence="7 8">CAU 1643</strain>
    </source>
</reference>
<comment type="similarity">
    <text evidence="4 5">Belongs to the PurK/PurT family.</text>
</comment>
<dbReference type="Gene3D" id="3.40.50.20">
    <property type="match status" value="1"/>
</dbReference>
<evidence type="ECO:0000256" key="1">
    <source>
        <dbReference type="ARBA" id="ARBA00022741"/>
    </source>
</evidence>
<organism evidence="7 8">
    <name type="scientific">Algoriphagus limi</name>
    <dbReference type="NCBI Taxonomy" id="2975273"/>
    <lineage>
        <taxon>Bacteria</taxon>
        <taxon>Pseudomonadati</taxon>
        <taxon>Bacteroidota</taxon>
        <taxon>Cytophagia</taxon>
        <taxon>Cytophagales</taxon>
        <taxon>Cyclobacteriaceae</taxon>
        <taxon>Algoriphagus</taxon>
    </lineage>
</organism>
<keyword evidence="4 5" id="KW-0436">Ligase</keyword>
<feature type="binding site" evidence="4">
    <location>
        <begin position="174"/>
        <end position="177"/>
    </location>
    <ligand>
        <name>ATP</name>
        <dbReference type="ChEBI" id="CHEBI:30616"/>
    </ligand>
</feature>
<accession>A0ABT2G7M8</accession>
<dbReference type="Gene3D" id="3.30.470.20">
    <property type="entry name" value="ATP-grasp fold, B domain"/>
    <property type="match status" value="1"/>
</dbReference>
<dbReference type="HAMAP" id="MF_01928">
    <property type="entry name" value="PurK"/>
    <property type="match status" value="1"/>
</dbReference>
<comment type="pathway">
    <text evidence="4 5">Purine metabolism; IMP biosynthesis via de novo pathway; 5-amino-1-(5-phospho-D-ribosyl)imidazole-4-carboxylate from 5-amino-1-(5-phospho-D-ribosyl)imidazole (N5-CAIR route): step 1/2.</text>
</comment>
<dbReference type="InterPro" id="IPR005875">
    <property type="entry name" value="PurK"/>
</dbReference>
<dbReference type="Proteomes" id="UP001206788">
    <property type="component" value="Unassembled WGS sequence"/>
</dbReference>
<comment type="catalytic activity">
    <reaction evidence="4 5">
        <text>5-amino-1-(5-phospho-beta-D-ribosyl)imidazole + hydrogencarbonate + ATP = 5-carboxyamino-1-(5-phospho-D-ribosyl)imidazole + ADP + phosphate + 2 H(+)</text>
        <dbReference type="Rhea" id="RHEA:19317"/>
        <dbReference type="ChEBI" id="CHEBI:15378"/>
        <dbReference type="ChEBI" id="CHEBI:17544"/>
        <dbReference type="ChEBI" id="CHEBI:30616"/>
        <dbReference type="ChEBI" id="CHEBI:43474"/>
        <dbReference type="ChEBI" id="CHEBI:58730"/>
        <dbReference type="ChEBI" id="CHEBI:137981"/>
        <dbReference type="ChEBI" id="CHEBI:456216"/>
        <dbReference type="EC" id="6.3.4.18"/>
    </reaction>
</comment>
<evidence type="ECO:0000256" key="2">
    <source>
        <dbReference type="ARBA" id="ARBA00022755"/>
    </source>
</evidence>
<evidence type="ECO:0000313" key="7">
    <source>
        <dbReference type="EMBL" id="MCS5491204.1"/>
    </source>
</evidence>
<dbReference type="PROSITE" id="PS50975">
    <property type="entry name" value="ATP_GRASP"/>
    <property type="match status" value="1"/>
</dbReference>
<evidence type="ECO:0000256" key="3">
    <source>
        <dbReference type="ARBA" id="ARBA00022840"/>
    </source>
</evidence>
<comment type="subunit">
    <text evidence="4 5">Homodimer.</text>
</comment>
<dbReference type="SUPFAM" id="SSF52440">
    <property type="entry name" value="PreATP-grasp domain"/>
    <property type="match status" value="1"/>
</dbReference>
<dbReference type="InterPro" id="IPR003135">
    <property type="entry name" value="ATP-grasp_carboxylate-amine"/>
</dbReference>
<feature type="domain" description="ATP-grasp" evidence="6">
    <location>
        <begin position="109"/>
        <end position="291"/>
    </location>
</feature>
<proteinExistence type="inferred from homology"/>
<dbReference type="InterPro" id="IPR040686">
    <property type="entry name" value="PurK_C"/>
</dbReference>